<evidence type="ECO:0000259" key="11">
    <source>
        <dbReference type="PROSITE" id="PS51105"/>
    </source>
</evidence>
<feature type="transmembrane region" description="Helical" evidence="10">
    <location>
        <begin position="86"/>
        <end position="106"/>
    </location>
</feature>
<organism evidence="12">
    <name type="scientific">Clostridium innocuum</name>
    <dbReference type="NCBI Taxonomy" id="1522"/>
    <lineage>
        <taxon>Bacteria</taxon>
        <taxon>Bacillati</taxon>
        <taxon>Bacillota</taxon>
        <taxon>Clostridia</taxon>
        <taxon>Eubacteriales</taxon>
        <taxon>Clostridiaceae</taxon>
        <taxon>Clostridium</taxon>
    </lineage>
</organism>
<feature type="transmembrane region" description="Helical" evidence="10">
    <location>
        <begin position="334"/>
        <end position="353"/>
    </location>
</feature>
<dbReference type="Pfam" id="PF02378">
    <property type="entry name" value="PTS_EIIC"/>
    <property type="match status" value="1"/>
</dbReference>
<evidence type="ECO:0000256" key="6">
    <source>
        <dbReference type="ARBA" id="ARBA00022692"/>
    </source>
</evidence>
<keyword evidence="2 9" id="KW-0813">Transport</keyword>
<feature type="transmembrane region" description="Helical" evidence="10">
    <location>
        <begin position="287"/>
        <end position="308"/>
    </location>
</feature>
<evidence type="ECO:0000256" key="9">
    <source>
        <dbReference type="PIRNR" id="PIRNR006351"/>
    </source>
</evidence>
<evidence type="ECO:0000256" key="7">
    <source>
        <dbReference type="ARBA" id="ARBA00022989"/>
    </source>
</evidence>
<dbReference type="InterPro" id="IPR003352">
    <property type="entry name" value="PTS_EIIC"/>
</dbReference>
<proteinExistence type="predicted"/>
<feature type="transmembrane region" description="Helical" evidence="10">
    <location>
        <begin position="31"/>
        <end position="51"/>
    </location>
</feature>
<evidence type="ECO:0000256" key="10">
    <source>
        <dbReference type="SAM" id="Phobius"/>
    </source>
</evidence>
<dbReference type="EMBL" id="CACRTE010000015">
    <property type="protein sequence ID" value="VYS96441.1"/>
    <property type="molecule type" value="Genomic_DNA"/>
</dbReference>
<dbReference type="PANTHER" id="PTHR33989">
    <property type="match status" value="1"/>
</dbReference>
<keyword evidence="7 10" id="KW-1133">Transmembrane helix</keyword>
<dbReference type="PIRSF" id="PIRSF006351">
    <property type="entry name" value="PTS_EIIC-Cellobiose"/>
    <property type="match status" value="1"/>
</dbReference>
<accession>A0A6N2SVX3</accession>
<dbReference type="InterPro" id="IPR051088">
    <property type="entry name" value="PTS_Sugar-EIIC/EIIB"/>
</dbReference>
<feature type="transmembrane region" description="Helical" evidence="10">
    <location>
        <begin position="112"/>
        <end position="131"/>
    </location>
</feature>
<keyword evidence="3 9" id="KW-1003">Cell membrane</keyword>
<dbReference type="NCBIfam" id="TIGR00410">
    <property type="entry name" value="lacE"/>
    <property type="match status" value="1"/>
</dbReference>
<evidence type="ECO:0000256" key="8">
    <source>
        <dbReference type="ARBA" id="ARBA00023136"/>
    </source>
</evidence>
<evidence type="ECO:0000256" key="4">
    <source>
        <dbReference type="ARBA" id="ARBA00022597"/>
    </source>
</evidence>
<keyword evidence="5" id="KW-0598">Phosphotransferase system</keyword>
<keyword evidence="8 9" id="KW-0472">Membrane</keyword>
<evidence type="ECO:0000313" key="12">
    <source>
        <dbReference type="EMBL" id="VYS96441.1"/>
    </source>
</evidence>
<dbReference type="PROSITE" id="PS51105">
    <property type="entry name" value="PTS_EIIC_TYPE_3"/>
    <property type="match status" value="1"/>
</dbReference>
<feature type="transmembrane region" description="Helical" evidence="10">
    <location>
        <begin position="359"/>
        <end position="375"/>
    </location>
</feature>
<dbReference type="RefSeq" id="WP_156346773.1">
    <property type="nucleotide sequence ID" value="NZ_CACRTE010000015.1"/>
</dbReference>
<protein>
    <recommendedName>
        <fullName evidence="9">Permease IIC component</fullName>
    </recommendedName>
</protein>
<dbReference type="GO" id="GO:0005886">
    <property type="term" value="C:plasma membrane"/>
    <property type="evidence" value="ECO:0007669"/>
    <property type="project" value="UniProtKB-SubCell"/>
</dbReference>
<comment type="function">
    <text evidence="9">The phosphoenolpyruvate-dependent sugar phosphotransferase system (PTS), a major carbohydrate active -transport system, catalyzes the phosphorylation of incoming sugar substrates concomitant with their translocation across the cell membrane.</text>
</comment>
<feature type="transmembrane region" description="Helical" evidence="10">
    <location>
        <begin position="230"/>
        <end position="258"/>
    </location>
</feature>
<dbReference type="InterPro" id="IPR004796">
    <property type="entry name" value="PTS_IIC_cello"/>
</dbReference>
<dbReference type="GO" id="GO:0008982">
    <property type="term" value="F:protein-N(PI)-phosphohistidine-sugar phosphotransferase activity"/>
    <property type="evidence" value="ECO:0007669"/>
    <property type="project" value="UniProtKB-UniRule"/>
</dbReference>
<feature type="transmembrane region" description="Helical" evidence="10">
    <location>
        <begin position="143"/>
        <end position="163"/>
    </location>
</feature>
<evidence type="ECO:0000256" key="5">
    <source>
        <dbReference type="ARBA" id="ARBA00022683"/>
    </source>
</evidence>
<dbReference type="AlphaFoldDB" id="A0A6N2SVX3"/>
<reference evidence="12" key="1">
    <citation type="submission" date="2019-11" db="EMBL/GenBank/DDBJ databases">
        <authorList>
            <person name="Feng L."/>
        </authorList>
    </citation>
    <scope>NUCLEOTIDE SEQUENCE</scope>
    <source>
        <strain evidence="12">CinnocuumLFYP12</strain>
    </source>
</reference>
<evidence type="ECO:0000256" key="1">
    <source>
        <dbReference type="ARBA" id="ARBA00004651"/>
    </source>
</evidence>
<dbReference type="GO" id="GO:1901264">
    <property type="term" value="P:carbohydrate derivative transport"/>
    <property type="evidence" value="ECO:0007669"/>
    <property type="project" value="TreeGrafter"/>
</dbReference>
<evidence type="ECO:0000256" key="3">
    <source>
        <dbReference type="ARBA" id="ARBA00022475"/>
    </source>
</evidence>
<feature type="domain" description="PTS EIIC type-3" evidence="11">
    <location>
        <begin position="8"/>
        <end position="414"/>
    </location>
</feature>
<keyword evidence="6 10" id="KW-0812">Transmembrane</keyword>
<name>A0A6N2SVX3_CLOIN</name>
<dbReference type="GO" id="GO:0009401">
    <property type="term" value="P:phosphoenolpyruvate-dependent sugar phosphotransferase system"/>
    <property type="evidence" value="ECO:0007669"/>
    <property type="project" value="UniProtKB-KW"/>
</dbReference>
<dbReference type="InterPro" id="IPR004501">
    <property type="entry name" value="PTS_EIIC_3"/>
</dbReference>
<keyword evidence="4 9" id="KW-0762">Sugar transport</keyword>
<comment type="subcellular location">
    <subcellularLocation>
        <location evidence="1">Cell membrane</location>
        <topology evidence="1">Multi-pass membrane protein</topology>
    </subcellularLocation>
</comment>
<gene>
    <name evidence="12" type="primary">licC_3</name>
    <name evidence="12" type="ORF">CILFYP12_00982</name>
</gene>
<feature type="transmembrane region" description="Helical" evidence="10">
    <location>
        <begin position="396"/>
        <end position="414"/>
    </location>
</feature>
<dbReference type="PANTHER" id="PTHR33989:SF8">
    <property type="entry name" value="PERMEASE IIC COMPONENT"/>
    <property type="match status" value="1"/>
</dbReference>
<sequence>MSNLLAKLESRLMPIAQFFGSQRHFIAVRDGIVSAIPFTIIGSLFLIIAAPPFTADISTGIVFLDSFLLAWLHFAEANAGYIMAPYHASMGIMSLFICIASAYSLTNSYKKQPLSYVLSTVCIYIMVITPIKDGSILTSAMESQGILLSVFVALISVEIMRFVDDKGWTIRMPKGVPPVVSDSFSSLFPFGIAVIILFGLSLVCQVTTGKLIPDIFFSMFANVKASVDNVYMITLLIGLESFLFGFGVHPTTIVGAIINPISLMNTTANAEMIAKGMEATNIYTDPFFSFYIGIGGAGATLILCFMLLKSKSKQMKELGKIAVIPSIFNINEPLIFGLPIFLNPIMIIPFTIVPMVNTIIGWVVTAIGLVAPAYINAPWTVPAPFAAILSTMDWKAGILVICLMAIDGLIWYPFMKIYERQLLPKEEEEPNG</sequence>
<feature type="transmembrane region" description="Helical" evidence="10">
    <location>
        <begin position="183"/>
        <end position="209"/>
    </location>
</feature>
<evidence type="ECO:0000256" key="2">
    <source>
        <dbReference type="ARBA" id="ARBA00022448"/>
    </source>
</evidence>